<gene>
    <name evidence="2" type="ORF">F5Z01DRAFT_678411</name>
</gene>
<accession>A0A9P8CJS6</accession>
<evidence type="ECO:0008006" key="4">
    <source>
        <dbReference type="Google" id="ProtNLM"/>
    </source>
</evidence>
<evidence type="ECO:0000256" key="1">
    <source>
        <dbReference type="SAM" id="Phobius"/>
    </source>
</evidence>
<dbReference type="OrthoDB" id="5403997at2759"/>
<dbReference type="AlphaFoldDB" id="A0A9P8CJS6"/>
<keyword evidence="1" id="KW-1133">Transmembrane helix</keyword>
<keyword evidence="1" id="KW-0472">Membrane</keyword>
<evidence type="ECO:0000313" key="3">
    <source>
        <dbReference type="Proteomes" id="UP000887229"/>
    </source>
</evidence>
<evidence type="ECO:0000313" key="2">
    <source>
        <dbReference type="EMBL" id="KAG9249779.1"/>
    </source>
</evidence>
<comment type="caution">
    <text evidence="2">The sequence shown here is derived from an EMBL/GenBank/DDBJ whole genome shotgun (WGS) entry which is preliminary data.</text>
</comment>
<keyword evidence="1" id="KW-0812">Transmembrane</keyword>
<dbReference type="EMBL" id="MU251291">
    <property type="protein sequence ID" value="KAG9249779.1"/>
    <property type="molecule type" value="Genomic_DNA"/>
</dbReference>
<feature type="transmembrane region" description="Helical" evidence="1">
    <location>
        <begin position="35"/>
        <end position="55"/>
    </location>
</feature>
<keyword evidence="3" id="KW-1185">Reference proteome</keyword>
<name>A0A9P8CJS6_9HYPO</name>
<dbReference type="GeneID" id="70296345"/>
<dbReference type="RefSeq" id="XP_046113703.1">
    <property type="nucleotide sequence ID" value="XM_046265442.1"/>
</dbReference>
<organism evidence="2 3">
    <name type="scientific">Emericellopsis atlantica</name>
    <dbReference type="NCBI Taxonomy" id="2614577"/>
    <lineage>
        <taxon>Eukaryota</taxon>
        <taxon>Fungi</taxon>
        <taxon>Dikarya</taxon>
        <taxon>Ascomycota</taxon>
        <taxon>Pezizomycotina</taxon>
        <taxon>Sordariomycetes</taxon>
        <taxon>Hypocreomycetidae</taxon>
        <taxon>Hypocreales</taxon>
        <taxon>Bionectriaceae</taxon>
        <taxon>Emericellopsis</taxon>
    </lineage>
</organism>
<sequence length="61" mass="6533">MAPKRVMVERGGSRNQPKGYFGATYDMLTSSENAAVVRSIGLFGVAVTFLASSWGELLLPP</sequence>
<dbReference type="Proteomes" id="UP000887229">
    <property type="component" value="Unassembled WGS sequence"/>
</dbReference>
<protein>
    <recommendedName>
        <fullName evidence="4">TOM core complex subunit Tom6</fullName>
    </recommendedName>
</protein>
<proteinExistence type="predicted"/>
<reference evidence="2" key="1">
    <citation type="journal article" date="2021" name="IMA Fungus">
        <title>Genomic characterization of three marine fungi, including Emericellopsis atlantica sp. nov. with signatures of a generalist lifestyle and marine biomass degradation.</title>
        <authorList>
            <person name="Hagestad O.C."/>
            <person name="Hou L."/>
            <person name="Andersen J.H."/>
            <person name="Hansen E.H."/>
            <person name="Altermark B."/>
            <person name="Li C."/>
            <person name="Kuhnert E."/>
            <person name="Cox R.J."/>
            <person name="Crous P.W."/>
            <person name="Spatafora J.W."/>
            <person name="Lail K."/>
            <person name="Amirebrahimi M."/>
            <person name="Lipzen A."/>
            <person name="Pangilinan J."/>
            <person name="Andreopoulos W."/>
            <person name="Hayes R.D."/>
            <person name="Ng V."/>
            <person name="Grigoriev I.V."/>
            <person name="Jackson S.A."/>
            <person name="Sutton T.D.S."/>
            <person name="Dobson A.D.W."/>
            <person name="Rama T."/>
        </authorList>
    </citation>
    <scope>NUCLEOTIDE SEQUENCE</scope>
    <source>
        <strain evidence="2">TS7</strain>
    </source>
</reference>